<evidence type="ECO:0000313" key="3">
    <source>
        <dbReference type="Proteomes" id="UP000245728"/>
    </source>
</evidence>
<accession>A0A2S2E110</accession>
<feature type="signal peptide" evidence="1">
    <location>
        <begin position="1"/>
        <end position="20"/>
    </location>
</feature>
<evidence type="ECO:0000256" key="1">
    <source>
        <dbReference type="SAM" id="SignalP"/>
    </source>
</evidence>
<dbReference type="Gene3D" id="1.10.575.10">
    <property type="entry name" value="P1 Nuclease"/>
    <property type="match status" value="1"/>
</dbReference>
<name>A0A2S2E110_9ALTE</name>
<dbReference type="AlphaFoldDB" id="A0A2S2E110"/>
<dbReference type="Proteomes" id="UP000245728">
    <property type="component" value="Chromosome"/>
</dbReference>
<reference evidence="2 3" key="1">
    <citation type="submission" date="2018-05" db="EMBL/GenBank/DDBJ databases">
        <title>Salinimonas sp. HMF8227 Genome sequencing and assembly.</title>
        <authorList>
            <person name="Kang H."/>
            <person name="Kang J."/>
            <person name="Cha I."/>
            <person name="Kim H."/>
            <person name="Joh K."/>
        </authorList>
    </citation>
    <scope>NUCLEOTIDE SEQUENCE [LARGE SCALE GENOMIC DNA]</scope>
    <source>
        <strain evidence="2 3">HMF8227</strain>
    </source>
</reference>
<dbReference type="KEGG" id="salh:HMF8227_00209"/>
<feature type="chain" id="PRO_5015397397" description="Phospholipase C/D domain-containing protein" evidence="1">
    <location>
        <begin position="21"/>
        <end position="332"/>
    </location>
</feature>
<dbReference type="RefSeq" id="WP_109338410.1">
    <property type="nucleotide sequence ID" value="NZ_CP029347.1"/>
</dbReference>
<evidence type="ECO:0008006" key="4">
    <source>
        <dbReference type="Google" id="ProtNLM"/>
    </source>
</evidence>
<sequence length="332" mass="38504">MSRGLLLTFITILFAASAFAYKPESGHEPLTNVATEIYQRCFTGSHLARVSGWRARLVEGNRAMDEGLGFDLVDWLRLNDDGVFSLWRRSVNWHFYHPERTHHSRALLVEQSLERLWQDLKQGLEKHRKPYHKLMFAGGLMHFIEDMTVPAHVVPVYHGPTLIEVVGPFQLKPLVDYMQAFRPEFKGMIIDAVDKQPVQSSRIKSQLLEDTGFCQQISHHNPKIDTILRQTARQTLHALQQAIPDCPQHRWQDFWQPPEGEAFFGRYAVYHQDGVTKNPLFGEAGALENAEGRLCLFEKEDVRYKDFLFARQRDAVEADLRVLNWVERQLSR</sequence>
<keyword evidence="1" id="KW-0732">Signal</keyword>
<proteinExistence type="predicted"/>
<dbReference type="EMBL" id="CP029347">
    <property type="protein sequence ID" value="AWL10717.1"/>
    <property type="molecule type" value="Genomic_DNA"/>
</dbReference>
<dbReference type="SUPFAM" id="SSF48537">
    <property type="entry name" value="Phospholipase C/P1 nuclease"/>
    <property type="match status" value="1"/>
</dbReference>
<keyword evidence="3" id="KW-1185">Reference proteome</keyword>
<gene>
    <name evidence="2" type="ORF">HMF8227_00209</name>
</gene>
<evidence type="ECO:0000313" key="2">
    <source>
        <dbReference type="EMBL" id="AWL10717.1"/>
    </source>
</evidence>
<protein>
    <recommendedName>
        <fullName evidence="4">Phospholipase C/D domain-containing protein</fullName>
    </recommendedName>
</protein>
<dbReference type="InterPro" id="IPR008947">
    <property type="entry name" value="PLipase_C/P1_nuclease_dom_sf"/>
</dbReference>
<dbReference type="OrthoDB" id="6967239at2"/>
<dbReference type="GO" id="GO:0016788">
    <property type="term" value="F:hydrolase activity, acting on ester bonds"/>
    <property type="evidence" value="ECO:0007669"/>
    <property type="project" value="InterPro"/>
</dbReference>
<organism evidence="2 3">
    <name type="scientific">Saliniradius amylolyticus</name>
    <dbReference type="NCBI Taxonomy" id="2183582"/>
    <lineage>
        <taxon>Bacteria</taxon>
        <taxon>Pseudomonadati</taxon>
        <taxon>Pseudomonadota</taxon>
        <taxon>Gammaproteobacteria</taxon>
        <taxon>Alteromonadales</taxon>
        <taxon>Alteromonadaceae</taxon>
        <taxon>Saliniradius</taxon>
    </lineage>
</organism>